<feature type="transmembrane region" description="Helical" evidence="1">
    <location>
        <begin position="67"/>
        <end position="87"/>
    </location>
</feature>
<dbReference type="EMBL" id="KT334398">
    <property type="protein sequence ID" value="ALK43992.1"/>
    <property type="molecule type" value="Genomic_DNA"/>
</dbReference>
<keyword evidence="1" id="KW-0812">Transmembrane</keyword>
<dbReference type="InterPro" id="IPR006922">
    <property type="entry name" value="MbeB-like"/>
</dbReference>
<name>A0A0S1GNJ2_AERSA</name>
<keyword evidence="1" id="KW-0472">Membrane</keyword>
<keyword evidence="2" id="KW-0614">Plasmid</keyword>
<accession>A0A0S1GNJ2</accession>
<protein>
    <submittedName>
        <fullName evidence="2">Mobilization protein B</fullName>
    </submittedName>
</protein>
<keyword evidence="1" id="KW-1133">Transmembrane helix</keyword>
<organism evidence="2">
    <name type="scientific">Aeromonas salmonicida</name>
    <dbReference type="NCBI Taxonomy" id="645"/>
    <lineage>
        <taxon>Bacteria</taxon>
        <taxon>Pseudomonadati</taxon>
        <taxon>Pseudomonadota</taxon>
        <taxon>Gammaproteobacteria</taxon>
        <taxon>Aeromonadales</taxon>
        <taxon>Aeromonadaceae</taxon>
        <taxon>Aeromonas</taxon>
    </lineage>
</organism>
<gene>
    <name evidence="2" type="primary">mobB</name>
</gene>
<geneLocation type="plasmid" evidence="2">
    <name>pY47-3</name>
</geneLocation>
<proteinExistence type="predicted"/>
<evidence type="ECO:0000256" key="1">
    <source>
        <dbReference type="SAM" id="Phobius"/>
    </source>
</evidence>
<dbReference type="AlphaFoldDB" id="A0A0S1GNJ2"/>
<sequence length="141" mass="15677">MSKILDMAKGFEQSSKQQANDIEGKLGSVFEAHERAIKKALNSSEQSIKDAIHDQQSQIGWILVKNWGWMLVCGLFLLSAMSGILWYQGKLIAERYATLETLKAKGGALTTATCGDDRKLCILMDEKEGKFEGGYRIPKGY</sequence>
<reference evidence="2" key="1">
    <citation type="submission" date="2015-07" db="EMBL/GenBank/DDBJ databases">
        <title>The mesophilic/psychrophilic dichotomy of Aeromonas salmonicida.</title>
        <authorList>
            <person name="Vincent A.T."/>
            <person name="Trudel M.V."/>
            <person name="Freschi L."/>
            <person name="Nagar V."/>
            <person name="Levesque R.C."/>
            <person name="Charette S.J."/>
        </authorList>
    </citation>
    <scope>NUCLEOTIDE SEQUENCE</scope>
    <source>
        <strain evidence="2">Y47</strain>
        <plasmid evidence="2">pY47-3</plasmid>
    </source>
</reference>
<evidence type="ECO:0000313" key="2">
    <source>
        <dbReference type="EMBL" id="ALK43992.1"/>
    </source>
</evidence>
<dbReference type="Pfam" id="PF04837">
    <property type="entry name" value="MbeB_N"/>
    <property type="match status" value="1"/>
</dbReference>